<evidence type="ECO:0000256" key="1">
    <source>
        <dbReference type="SAM" id="Phobius"/>
    </source>
</evidence>
<name>A0ABT5BTQ8_9BACT</name>
<organism evidence="2 3">
    <name type="scientific">Sorangium atrum</name>
    <dbReference type="NCBI Taxonomy" id="2995308"/>
    <lineage>
        <taxon>Bacteria</taxon>
        <taxon>Pseudomonadati</taxon>
        <taxon>Myxococcota</taxon>
        <taxon>Polyangia</taxon>
        <taxon>Polyangiales</taxon>
        <taxon>Polyangiaceae</taxon>
        <taxon>Sorangium</taxon>
    </lineage>
</organism>
<keyword evidence="1" id="KW-0472">Membrane</keyword>
<dbReference type="EMBL" id="JAQNDK010000001">
    <property type="protein sequence ID" value="MDC0676793.1"/>
    <property type="molecule type" value="Genomic_DNA"/>
</dbReference>
<keyword evidence="3" id="KW-1185">Reference proteome</keyword>
<keyword evidence="1" id="KW-0812">Transmembrane</keyword>
<proteinExistence type="predicted"/>
<feature type="transmembrane region" description="Helical" evidence="1">
    <location>
        <begin position="70"/>
        <end position="91"/>
    </location>
</feature>
<dbReference type="Pfam" id="PF10002">
    <property type="entry name" value="DUF2243"/>
    <property type="match status" value="1"/>
</dbReference>
<evidence type="ECO:0000313" key="2">
    <source>
        <dbReference type="EMBL" id="MDC0676793.1"/>
    </source>
</evidence>
<feature type="transmembrane region" description="Helical" evidence="1">
    <location>
        <begin position="21"/>
        <end position="42"/>
    </location>
</feature>
<comment type="caution">
    <text evidence="2">The sequence shown here is derived from an EMBL/GenBank/DDBJ whole genome shotgun (WGS) entry which is preliminary data.</text>
</comment>
<dbReference type="RefSeq" id="WP_272093567.1">
    <property type="nucleotide sequence ID" value="NZ_JAQNDK010000001.1"/>
</dbReference>
<dbReference type="InterPro" id="IPR018719">
    <property type="entry name" value="DUF2243_membrane"/>
</dbReference>
<accession>A0ABT5BTQ8</accession>
<sequence length="172" mass="18228">MSTARPFEITAATRTSRAVKTAGVIFGMGAGGLIDGILFHQILQWHHLICFSCHPGATIDDVRRNIFADGLFGVVALSLTVAGVIKLWSALRAGGAELPGRMLPGAAAMGWGLFNLVEGVIDHHLLQIHHVRPGPGQLGWDLAFLTSGVLLVLGGRRLTREARPSVAAPART</sequence>
<evidence type="ECO:0000313" key="3">
    <source>
        <dbReference type="Proteomes" id="UP001217485"/>
    </source>
</evidence>
<dbReference type="Proteomes" id="UP001217485">
    <property type="component" value="Unassembled WGS sequence"/>
</dbReference>
<keyword evidence="1" id="KW-1133">Transmembrane helix</keyword>
<protein>
    <submittedName>
        <fullName evidence="2">DUF2243 domain-containing protein</fullName>
    </submittedName>
</protein>
<reference evidence="2 3" key="1">
    <citation type="submission" date="2023-01" db="EMBL/GenBank/DDBJ databases">
        <title>Minimal conservation of predation-associated metabolite biosynthetic gene clusters underscores biosynthetic potential of Myxococcota including descriptions for ten novel species: Archangium lansinium sp. nov., Myxococcus landrumus sp. nov., Nannocystis bai.</title>
        <authorList>
            <person name="Ahearne A."/>
            <person name="Stevens C."/>
            <person name="Dowd S."/>
        </authorList>
    </citation>
    <scope>NUCLEOTIDE SEQUENCE [LARGE SCALE GENOMIC DNA]</scope>
    <source>
        <strain evidence="2 3">WIWO2</strain>
    </source>
</reference>
<gene>
    <name evidence="2" type="ORF">POL72_03505</name>
</gene>